<accession>A0A3E0EEK9</accession>
<keyword evidence="2" id="KW-1185">Reference proteome</keyword>
<comment type="caution">
    <text evidence="1">The sequence shown here is derived from an EMBL/GenBank/DDBJ whole genome shotgun (WGS) entry which is preliminary data.</text>
</comment>
<protein>
    <submittedName>
        <fullName evidence="1">Uncharacterized protein</fullName>
    </submittedName>
</protein>
<organism evidence="1 2">
    <name type="scientific">Flavobacterium aquicola</name>
    <dbReference type="NCBI Taxonomy" id="1682742"/>
    <lineage>
        <taxon>Bacteria</taxon>
        <taxon>Pseudomonadati</taxon>
        <taxon>Bacteroidota</taxon>
        <taxon>Flavobacteriia</taxon>
        <taxon>Flavobacteriales</taxon>
        <taxon>Flavobacteriaceae</taxon>
        <taxon>Flavobacterium</taxon>
    </lineage>
</organism>
<name>A0A3E0EEK9_9FLAO</name>
<dbReference type="AlphaFoldDB" id="A0A3E0EEK9"/>
<dbReference type="Proteomes" id="UP000257136">
    <property type="component" value="Unassembled WGS sequence"/>
</dbReference>
<sequence>MKNNQEEEELNIVVGNMDSELVERLIEIINNIPNE</sequence>
<dbReference type="EMBL" id="QUNI01000011">
    <property type="protein sequence ID" value="REG96173.1"/>
    <property type="molecule type" value="Genomic_DNA"/>
</dbReference>
<reference evidence="1 2" key="1">
    <citation type="submission" date="2018-08" db="EMBL/GenBank/DDBJ databases">
        <title>Genomic Encyclopedia of Archaeal and Bacterial Type Strains, Phase II (KMG-II): from individual species to whole genera.</title>
        <authorList>
            <person name="Goeker M."/>
        </authorList>
    </citation>
    <scope>NUCLEOTIDE SEQUENCE [LARGE SCALE GENOMIC DNA]</scope>
    <source>
        <strain evidence="1 2">DSM 100880</strain>
    </source>
</reference>
<gene>
    <name evidence="1" type="ORF">C8P67_111147</name>
</gene>
<evidence type="ECO:0000313" key="1">
    <source>
        <dbReference type="EMBL" id="REG96173.1"/>
    </source>
</evidence>
<proteinExistence type="predicted"/>
<evidence type="ECO:0000313" key="2">
    <source>
        <dbReference type="Proteomes" id="UP000257136"/>
    </source>
</evidence>